<gene>
    <name evidence="2" type="ORF">POF43_021820</name>
</gene>
<proteinExistence type="predicted"/>
<comment type="caution">
    <text evidence="2">The sequence shown here is derived from an EMBL/GenBank/DDBJ whole genome shotgun (WGS) entry which is preliminary data.</text>
</comment>
<organism evidence="2 3">
    <name type="scientific">Streptantibioticus silvisoli</name>
    <dbReference type="NCBI Taxonomy" id="2705255"/>
    <lineage>
        <taxon>Bacteria</taxon>
        <taxon>Bacillati</taxon>
        <taxon>Actinomycetota</taxon>
        <taxon>Actinomycetes</taxon>
        <taxon>Kitasatosporales</taxon>
        <taxon>Streptomycetaceae</taxon>
        <taxon>Streptantibioticus</taxon>
    </lineage>
</organism>
<evidence type="ECO:0008006" key="4">
    <source>
        <dbReference type="Google" id="ProtNLM"/>
    </source>
</evidence>
<feature type="region of interest" description="Disordered" evidence="1">
    <location>
        <begin position="121"/>
        <end position="156"/>
    </location>
</feature>
<dbReference type="EMBL" id="JAAGKO020000033">
    <property type="protein sequence ID" value="MDI5965330.1"/>
    <property type="molecule type" value="Genomic_DNA"/>
</dbReference>
<evidence type="ECO:0000256" key="1">
    <source>
        <dbReference type="SAM" id="MobiDB-lite"/>
    </source>
</evidence>
<protein>
    <recommendedName>
        <fullName evidence="4">WXG100 family type VII secretion target</fullName>
    </recommendedName>
</protein>
<keyword evidence="3" id="KW-1185">Reference proteome</keyword>
<sequence length="156" mass="16430">MLEPIGAEGAVLHVQLETLKTFKSRIDGVISTLDGSAAAPQTVGKDRVAQGHLGKGFVEAEALSATYNQVHDQLETFSGLLADQIQAMQITVDGAQNGYHNVDVAQQEKVWAIYRRTRTYDQTNDPTGAPAPQTGVVCAAPSTTPQPQDGVGGISG</sequence>
<dbReference type="Proteomes" id="UP001156398">
    <property type="component" value="Unassembled WGS sequence"/>
</dbReference>
<accession>A0ABT6W3N3</accession>
<reference evidence="2 3" key="1">
    <citation type="submission" date="2023-05" db="EMBL/GenBank/DDBJ databases">
        <title>Streptantibioticus silvisoli sp. nov., acidotolerant actinomycetes 1 from pine litter.</title>
        <authorList>
            <person name="Swiecimska M."/>
            <person name="Golinska P."/>
            <person name="Sangal V."/>
            <person name="Wachnowicz B."/>
            <person name="Goodfellow M."/>
        </authorList>
    </citation>
    <scope>NUCLEOTIDE SEQUENCE [LARGE SCALE GENOMIC DNA]</scope>
    <source>
        <strain evidence="2 3">SL54</strain>
    </source>
</reference>
<evidence type="ECO:0000313" key="3">
    <source>
        <dbReference type="Proteomes" id="UP001156398"/>
    </source>
</evidence>
<evidence type="ECO:0000313" key="2">
    <source>
        <dbReference type="EMBL" id="MDI5965330.1"/>
    </source>
</evidence>
<dbReference type="RefSeq" id="WP_271324348.1">
    <property type="nucleotide sequence ID" value="NZ_JAAGKO020000033.1"/>
</dbReference>
<name>A0ABT6W3N3_9ACTN</name>